<protein>
    <submittedName>
        <fullName evidence="4">FHA domain-containing protein</fullName>
    </submittedName>
</protein>
<evidence type="ECO:0000259" key="3">
    <source>
        <dbReference type="PROSITE" id="PS50006"/>
    </source>
</evidence>
<dbReference type="CDD" id="cd00060">
    <property type="entry name" value="FHA"/>
    <property type="match status" value="1"/>
</dbReference>
<gene>
    <name evidence="4" type="ORF">IT779_12600</name>
</gene>
<dbReference type="SUPFAM" id="SSF49879">
    <property type="entry name" value="SMAD/FHA domain"/>
    <property type="match status" value="1"/>
</dbReference>
<evidence type="ECO:0000256" key="2">
    <source>
        <dbReference type="SAM" id="MobiDB-lite"/>
    </source>
</evidence>
<keyword evidence="5" id="KW-1185">Reference proteome</keyword>
<dbReference type="InterPro" id="IPR008984">
    <property type="entry name" value="SMAD_FHA_dom_sf"/>
</dbReference>
<organism evidence="4 5">
    <name type="scientific">Nocardia bovistercoris</name>
    <dbReference type="NCBI Taxonomy" id="2785916"/>
    <lineage>
        <taxon>Bacteria</taxon>
        <taxon>Bacillati</taxon>
        <taxon>Actinomycetota</taxon>
        <taxon>Actinomycetes</taxon>
        <taxon>Mycobacteriales</taxon>
        <taxon>Nocardiaceae</taxon>
        <taxon>Nocardia</taxon>
    </lineage>
</organism>
<feature type="region of interest" description="Disordered" evidence="2">
    <location>
        <begin position="158"/>
        <end position="183"/>
    </location>
</feature>
<reference evidence="4" key="1">
    <citation type="submission" date="2020-11" db="EMBL/GenBank/DDBJ databases">
        <title>Nocardia NEAU-351.nov., a novel actinomycete isolated from the cow dung.</title>
        <authorList>
            <person name="Zhang X."/>
        </authorList>
    </citation>
    <scope>NUCLEOTIDE SEQUENCE</scope>
    <source>
        <strain evidence="4">NEAU-351</strain>
    </source>
</reference>
<dbReference type="InterPro" id="IPR000253">
    <property type="entry name" value="FHA_dom"/>
</dbReference>
<dbReference type="Gene3D" id="2.60.200.20">
    <property type="match status" value="1"/>
</dbReference>
<sequence>MPTSPSTVGIAPGDGLIARFGAVVVYLAGETASTERILGAIEAVADTDHPGAAIAQRLAAVVFAGGSEPPPFGVLAPTSDGTVILLRGPVIAEIRGAEGVRRISGARAFTWVDEIVREPVRSIAIGADTGAELTVHPRTDLRAGVVPGGGFEYRVARRSVKSSRVRTEEPQATSADPPESTQTAPAGFEMLEEYAEPAPRAAEHAPTGHTPAAHRATAELERAPTERSGPPRTAARPAHPRRISEDDAVGTKAMSQPWSYTPASAHSIPLHKDVPPDESRTRPARPNTSGDGSSAPGALVHEDTAYPLDRPYVIGRAPTGDESVRNAVATPLEVPRDRHVSRIHAFVTVERGKVYVRDAGTPAGTYIAAPGADSWTRIGTATTELAPGWSIRIGEKVLITYRGTAPPS</sequence>
<accession>A0A931IBG3</accession>
<proteinExistence type="predicted"/>
<dbReference type="Proteomes" id="UP000655751">
    <property type="component" value="Unassembled WGS sequence"/>
</dbReference>
<evidence type="ECO:0000313" key="5">
    <source>
        <dbReference type="Proteomes" id="UP000655751"/>
    </source>
</evidence>
<feature type="compositionally biased region" description="Basic and acidic residues" evidence="2">
    <location>
        <begin position="270"/>
        <end position="281"/>
    </location>
</feature>
<name>A0A931IBG3_9NOCA</name>
<dbReference type="AlphaFoldDB" id="A0A931IBG3"/>
<feature type="compositionally biased region" description="Basic and acidic residues" evidence="2">
    <location>
        <begin position="216"/>
        <end position="225"/>
    </location>
</feature>
<comment type="caution">
    <text evidence="4">The sequence shown here is derived from an EMBL/GenBank/DDBJ whole genome shotgun (WGS) entry which is preliminary data.</text>
</comment>
<feature type="domain" description="FHA" evidence="3">
    <location>
        <begin position="312"/>
        <end position="367"/>
    </location>
</feature>
<evidence type="ECO:0000313" key="4">
    <source>
        <dbReference type="EMBL" id="MBH0777122.1"/>
    </source>
</evidence>
<dbReference type="EMBL" id="JADMLG010000004">
    <property type="protein sequence ID" value="MBH0777122.1"/>
    <property type="molecule type" value="Genomic_DNA"/>
</dbReference>
<feature type="compositionally biased region" description="Polar residues" evidence="2">
    <location>
        <begin position="170"/>
        <end position="183"/>
    </location>
</feature>
<dbReference type="PROSITE" id="PS50006">
    <property type="entry name" value="FHA_DOMAIN"/>
    <property type="match status" value="1"/>
</dbReference>
<feature type="region of interest" description="Disordered" evidence="2">
    <location>
        <begin position="196"/>
        <end position="299"/>
    </location>
</feature>
<evidence type="ECO:0000256" key="1">
    <source>
        <dbReference type="ARBA" id="ARBA00022553"/>
    </source>
</evidence>
<dbReference type="Pfam" id="PF00498">
    <property type="entry name" value="FHA"/>
    <property type="match status" value="1"/>
</dbReference>
<feature type="compositionally biased region" description="Polar residues" evidence="2">
    <location>
        <begin position="253"/>
        <end position="264"/>
    </location>
</feature>
<keyword evidence="1" id="KW-0597">Phosphoprotein</keyword>
<dbReference type="RefSeq" id="WP_196149440.1">
    <property type="nucleotide sequence ID" value="NZ_JADMLG010000004.1"/>
</dbReference>